<protein>
    <recommendedName>
        <fullName evidence="4">Transmembrane protein</fullName>
    </recommendedName>
</protein>
<dbReference type="STRING" id="990285.RGCCGE502_24285"/>
<keyword evidence="1" id="KW-1133">Transmembrane helix</keyword>
<evidence type="ECO:0000256" key="1">
    <source>
        <dbReference type="SAM" id="Phobius"/>
    </source>
</evidence>
<keyword evidence="3" id="KW-1185">Reference proteome</keyword>
<evidence type="ECO:0000313" key="3">
    <source>
        <dbReference type="Proteomes" id="UP000014411"/>
    </source>
</evidence>
<sequence>MLFAFVAMGGWAVLANSSHPLQQALLAGVVQGGLSACLTLFLKTVIEWLSKQFKGHARLWAPPLIACLASTSVLISIHALSGTPEILKTIAVPLAVSTSYAAIYNYFLYQKAIGA</sequence>
<dbReference type="HOGENOM" id="CLU_1954953_0_0_5"/>
<keyword evidence="1" id="KW-0812">Transmembrane</keyword>
<dbReference type="EMBL" id="AEYE02000029">
    <property type="protein sequence ID" value="EPE96025.1"/>
    <property type="molecule type" value="Genomic_DNA"/>
</dbReference>
<feature type="transmembrane region" description="Helical" evidence="1">
    <location>
        <begin position="25"/>
        <end position="46"/>
    </location>
</feature>
<comment type="caution">
    <text evidence="2">The sequence shown here is derived from an EMBL/GenBank/DDBJ whole genome shotgun (WGS) entry which is preliminary data.</text>
</comment>
<organism evidence="2 3">
    <name type="scientific">Rhizobium grahamii CCGE 502</name>
    <dbReference type="NCBI Taxonomy" id="990285"/>
    <lineage>
        <taxon>Bacteria</taxon>
        <taxon>Pseudomonadati</taxon>
        <taxon>Pseudomonadota</taxon>
        <taxon>Alphaproteobacteria</taxon>
        <taxon>Hyphomicrobiales</taxon>
        <taxon>Rhizobiaceae</taxon>
        <taxon>Rhizobium/Agrobacterium group</taxon>
        <taxon>Rhizobium</taxon>
    </lineage>
</organism>
<proteinExistence type="predicted"/>
<dbReference type="AlphaFoldDB" id="S3HD18"/>
<keyword evidence="1" id="KW-0472">Membrane</keyword>
<feature type="transmembrane region" description="Helical" evidence="1">
    <location>
        <begin position="86"/>
        <end position="109"/>
    </location>
</feature>
<reference evidence="2 3" key="1">
    <citation type="journal article" date="2012" name="J. Bacteriol.">
        <title>Genome sequence of Rhizobium grahamii CCGE502, a broad-host-range symbiont with low nodulation competitiveness in Phaseolus vulgaris.</title>
        <authorList>
            <person name="Althabegoiti M.J."/>
            <person name="Lozano L."/>
            <person name="Torres-Tejerizo G."/>
            <person name="Ormeno-Orrillo E."/>
            <person name="Rogel M.A."/>
            <person name="Gonzalez V."/>
            <person name="Martinez-Romero E."/>
        </authorList>
    </citation>
    <scope>NUCLEOTIDE SEQUENCE [LARGE SCALE GENOMIC DNA]</scope>
    <source>
        <strain evidence="2 3">CCGE 502</strain>
    </source>
</reference>
<evidence type="ECO:0000313" key="2">
    <source>
        <dbReference type="EMBL" id="EPE96025.1"/>
    </source>
</evidence>
<dbReference type="eggNOG" id="ENOG5033D4X">
    <property type="taxonomic scope" value="Bacteria"/>
</dbReference>
<name>S3HD18_9HYPH</name>
<dbReference type="Proteomes" id="UP000014411">
    <property type="component" value="Unassembled WGS sequence"/>
</dbReference>
<evidence type="ECO:0008006" key="4">
    <source>
        <dbReference type="Google" id="ProtNLM"/>
    </source>
</evidence>
<accession>S3HD18</accession>
<gene>
    <name evidence="2" type="ORF">RGCCGE502_24285</name>
</gene>
<feature type="transmembrane region" description="Helical" evidence="1">
    <location>
        <begin position="58"/>
        <end position="80"/>
    </location>
</feature>